<evidence type="ECO:0000259" key="1">
    <source>
        <dbReference type="PROSITE" id="PS51186"/>
    </source>
</evidence>
<dbReference type="EMBL" id="PNXQ01000005">
    <property type="protein sequence ID" value="TKH45566.1"/>
    <property type="molecule type" value="Genomic_DNA"/>
</dbReference>
<reference evidence="2 3" key="1">
    <citation type="submission" date="2018-01" db="EMBL/GenBank/DDBJ databases">
        <title>Bacillales members from the olive rhizosphere are effective biological control agents against Verticillium dahliae.</title>
        <authorList>
            <person name="Gomez-Lama C."/>
            <person name="Legarda G."/>
            <person name="Ruano-Rosa D."/>
            <person name="Pizarro-Tobias P."/>
            <person name="Valverde-Corredor A."/>
            <person name="Niqui J.L."/>
            <person name="Trivino J.C."/>
            <person name="Roca A."/>
            <person name="Mercado-Blanco J."/>
        </authorList>
    </citation>
    <scope>NUCLEOTIDE SEQUENCE [LARGE SCALE GENOMIC DNA]</scope>
    <source>
        <strain evidence="2 3">PIC167</strain>
    </source>
</reference>
<proteinExistence type="predicted"/>
<dbReference type="GO" id="GO:0016747">
    <property type="term" value="F:acyltransferase activity, transferring groups other than amino-acyl groups"/>
    <property type="evidence" value="ECO:0007669"/>
    <property type="project" value="InterPro"/>
</dbReference>
<evidence type="ECO:0000313" key="2">
    <source>
        <dbReference type="EMBL" id="TKH45566.1"/>
    </source>
</evidence>
<dbReference type="Pfam" id="PF00583">
    <property type="entry name" value="Acetyltransf_1"/>
    <property type="match status" value="1"/>
</dbReference>
<dbReference type="InterPro" id="IPR000182">
    <property type="entry name" value="GNAT_dom"/>
</dbReference>
<comment type="caution">
    <text evidence="2">The sequence shown here is derived from an EMBL/GenBank/DDBJ whole genome shotgun (WGS) entry which is preliminary data.</text>
</comment>
<feature type="domain" description="N-acetyltransferase" evidence="1">
    <location>
        <begin position="1"/>
        <end position="152"/>
    </location>
</feature>
<dbReference type="AlphaFoldDB" id="A0A4U2Q479"/>
<keyword evidence="2" id="KW-0808">Transferase</keyword>
<dbReference type="RefSeq" id="WP_137060528.1">
    <property type="nucleotide sequence ID" value="NZ_PNXQ01000005.1"/>
</dbReference>
<accession>A0A4U2Q479</accession>
<dbReference type="Gene3D" id="3.40.630.30">
    <property type="match status" value="1"/>
</dbReference>
<organism evidence="2 3">
    <name type="scientific">Paenibacillus terrae</name>
    <dbReference type="NCBI Taxonomy" id="159743"/>
    <lineage>
        <taxon>Bacteria</taxon>
        <taxon>Bacillati</taxon>
        <taxon>Bacillota</taxon>
        <taxon>Bacilli</taxon>
        <taxon>Bacillales</taxon>
        <taxon>Paenibacillaceae</taxon>
        <taxon>Paenibacillus</taxon>
    </lineage>
</organism>
<name>A0A4U2Q479_9BACL</name>
<evidence type="ECO:0000313" key="3">
    <source>
        <dbReference type="Proteomes" id="UP000308114"/>
    </source>
</evidence>
<dbReference type="InterPro" id="IPR016181">
    <property type="entry name" value="Acyl_CoA_acyltransferase"/>
</dbReference>
<protein>
    <submittedName>
        <fullName evidence="2">N-acetyltransferase</fullName>
    </submittedName>
</protein>
<gene>
    <name evidence="2" type="ORF">C1I60_03635</name>
</gene>
<sequence length="380" mass="43681">MEIVKYQDSDYESLVAFMRINWSSEHAIYNKELFDWQYRVDEDGLAESLLLVDNGCIEGFLGVIPGEYSSNGEQYKGISFAMWIVSEKYKNSGLGIMLMKEAEKYNPVCLTLGCNFQVVPMYERMGYSYSDHLNRYVIPLDVNGYVNLLKDPVDQASIEQWIAGVEERLIHSYSPILNITGEELEQLYINSVQHRFSLSQYRSASFWDWRYINSAGYKYLFFGDSTSEGIVVARLDRVHALDENIHGTKVLRIIEIIPVNADVWEGIADHRLNEMIAGVLSWARDQGCAAADYQLSSNRLEHVLESIGFKKQNIDYSPTECGLAGLFQPFRHRVNPINFVWKIKNNEGAFQNTEVNDIYLVKTDGDMDRPNIWPLPKGWN</sequence>
<dbReference type="SUPFAM" id="SSF55729">
    <property type="entry name" value="Acyl-CoA N-acyltransferases (Nat)"/>
    <property type="match status" value="1"/>
</dbReference>
<dbReference type="Proteomes" id="UP000308114">
    <property type="component" value="Unassembled WGS sequence"/>
</dbReference>
<dbReference type="PROSITE" id="PS51186">
    <property type="entry name" value="GNAT"/>
    <property type="match status" value="1"/>
</dbReference>